<dbReference type="AlphaFoldDB" id="X1HI59"/>
<organism evidence="1">
    <name type="scientific">marine sediment metagenome</name>
    <dbReference type="NCBI Taxonomy" id="412755"/>
    <lineage>
        <taxon>unclassified sequences</taxon>
        <taxon>metagenomes</taxon>
        <taxon>ecological metagenomes</taxon>
    </lineage>
</organism>
<gene>
    <name evidence="1" type="ORF">S03H2_34152</name>
</gene>
<name>X1HI59_9ZZZZ</name>
<dbReference type="Gene3D" id="3.50.50.60">
    <property type="entry name" value="FAD/NAD(P)-binding domain"/>
    <property type="match status" value="1"/>
</dbReference>
<evidence type="ECO:0008006" key="2">
    <source>
        <dbReference type="Google" id="ProtNLM"/>
    </source>
</evidence>
<proteinExistence type="predicted"/>
<reference evidence="1" key="1">
    <citation type="journal article" date="2014" name="Front. Microbiol.">
        <title>High frequency of phylogenetically diverse reductive dehalogenase-homologous genes in deep subseafloor sedimentary metagenomes.</title>
        <authorList>
            <person name="Kawai M."/>
            <person name="Futagami T."/>
            <person name="Toyoda A."/>
            <person name="Takaki Y."/>
            <person name="Nishi S."/>
            <person name="Hori S."/>
            <person name="Arai W."/>
            <person name="Tsubouchi T."/>
            <person name="Morono Y."/>
            <person name="Uchiyama I."/>
            <person name="Ito T."/>
            <person name="Fujiyama A."/>
            <person name="Inagaki F."/>
            <person name="Takami H."/>
        </authorList>
    </citation>
    <scope>NUCLEOTIDE SEQUENCE</scope>
    <source>
        <strain evidence="1">Expedition CK06-06</strain>
    </source>
</reference>
<dbReference type="EMBL" id="BARU01020822">
    <property type="protein sequence ID" value="GAH53489.1"/>
    <property type="molecule type" value="Genomic_DNA"/>
</dbReference>
<sequence length="102" mass="12058">MYIEIAYRKSEIVEPKTVMKKVIIDLNKCGILSKNDRILAVNFLPMSYAYVIYDRNRQHILKTIQDFLQENNIYSIGRFGAWKYSYMEESILDGKSIAEKIR</sequence>
<comment type="caution">
    <text evidence="1">The sequence shown here is derived from an EMBL/GenBank/DDBJ whole genome shotgun (WGS) entry which is preliminary data.</text>
</comment>
<dbReference type="InterPro" id="IPR036188">
    <property type="entry name" value="FAD/NAD-bd_sf"/>
</dbReference>
<protein>
    <recommendedName>
        <fullName evidence="2">Amine oxidase domain-containing protein</fullName>
    </recommendedName>
</protein>
<evidence type="ECO:0000313" key="1">
    <source>
        <dbReference type="EMBL" id="GAH53489.1"/>
    </source>
</evidence>
<accession>X1HI59</accession>